<keyword evidence="4" id="KW-0496">Mitochondrion</keyword>
<sequence length="119" mass="13309">MSSSLLRVLRPSQTLRCRHIARGLASNVLASPAKSPKAKDVEPESLSSCTPNTLMPGLNWLKDQPPVLALPDSEYPPWLWTLLQKKVLPDDGPGGKAEKVRLRKERREAIRESNFLKTQ</sequence>
<dbReference type="HOGENOM" id="CLU_144297_1_0_1"/>
<dbReference type="STRING" id="933084.A0A067P5A4"/>
<evidence type="ECO:0000313" key="8">
    <source>
        <dbReference type="EMBL" id="KDQ50093.1"/>
    </source>
</evidence>
<reference evidence="9" key="1">
    <citation type="journal article" date="2014" name="Proc. Natl. Acad. Sci. U.S.A.">
        <title>Extensive sampling of basidiomycete genomes demonstrates inadequacy of the white-rot/brown-rot paradigm for wood decay fungi.</title>
        <authorList>
            <person name="Riley R."/>
            <person name="Salamov A.A."/>
            <person name="Brown D.W."/>
            <person name="Nagy L.G."/>
            <person name="Floudas D."/>
            <person name="Held B.W."/>
            <person name="Levasseur A."/>
            <person name="Lombard V."/>
            <person name="Morin E."/>
            <person name="Otillar R."/>
            <person name="Lindquist E.A."/>
            <person name="Sun H."/>
            <person name="LaButti K.M."/>
            <person name="Schmutz J."/>
            <person name="Jabbour D."/>
            <person name="Luo H."/>
            <person name="Baker S.E."/>
            <person name="Pisabarro A.G."/>
            <person name="Walton J.D."/>
            <person name="Blanchette R.A."/>
            <person name="Henrissat B."/>
            <person name="Martin F."/>
            <person name="Cullen D."/>
            <person name="Hibbett D.S."/>
            <person name="Grigoriev I.V."/>
        </authorList>
    </citation>
    <scope>NUCLEOTIDE SEQUENCE [LARGE SCALE GENOMIC DNA]</scope>
    <source>
        <strain evidence="9">MUCL 33604</strain>
    </source>
</reference>
<dbReference type="PANTHER" id="PTHR28595:SF1">
    <property type="entry name" value="LARGE RIBOSOMAL SUBUNIT PROTEIN ML54"/>
    <property type="match status" value="1"/>
</dbReference>
<dbReference type="GO" id="GO:0003735">
    <property type="term" value="F:structural constituent of ribosome"/>
    <property type="evidence" value="ECO:0007669"/>
    <property type="project" value="TreeGrafter"/>
</dbReference>
<dbReference type="AlphaFoldDB" id="A0A067P5A4"/>
<keyword evidence="9" id="KW-1185">Reference proteome</keyword>
<dbReference type="FunCoup" id="A0A067P5A4">
    <property type="interactions" value="30"/>
</dbReference>
<protein>
    <recommendedName>
        <fullName evidence="7">Large ribosomal subunit protein mL54</fullName>
    </recommendedName>
</protein>
<dbReference type="Pfam" id="PF08561">
    <property type="entry name" value="Ribosomal_L37"/>
    <property type="match status" value="1"/>
</dbReference>
<evidence type="ECO:0000256" key="4">
    <source>
        <dbReference type="ARBA" id="ARBA00023128"/>
    </source>
</evidence>
<evidence type="ECO:0000256" key="3">
    <source>
        <dbReference type="ARBA" id="ARBA00022980"/>
    </source>
</evidence>
<dbReference type="InParanoid" id="A0A067P5A4"/>
<comment type="similarity">
    <text evidence="6">Belongs to the mitochondrion-specific ribosomal protein mL54 family.</text>
</comment>
<keyword evidence="5" id="KW-0687">Ribonucleoprotein</keyword>
<gene>
    <name evidence="8" type="ORF">JAAARDRAFT_200257</name>
</gene>
<accession>A0A067P5A4</accession>
<evidence type="ECO:0000256" key="5">
    <source>
        <dbReference type="ARBA" id="ARBA00023274"/>
    </source>
</evidence>
<dbReference type="EMBL" id="KL197766">
    <property type="protein sequence ID" value="KDQ50093.1"/>
    <property type="molecule type" value="Genomic_DNA"/>
</dbReference>
<evidence type="ECO:0000313" key="9">
    <source>
        <dbReference type="Proteomes" id="UP000027265"/>
    </source>
</evidence>
<keyword evidence="3" id="KW-0689">Ribosomal protein</keyword>
<dbReference type="OrthoDB" id="10252718at2759"/>
<proteinExistence type="inferred from homology"/>
<evidence type="ECO:0000256" key="2">
    <source>
        <dbReference type="ARBA" id="ARBA00022946"/>
    </source>
</evidence>
<dbReference type="GO" id="GO:0005762">
    <property type="term" value="C:mitochondrial large ribosomal subunit"/>
    <property type="evidence" value="ECO:0007669"/>
    <property type="project" value="TreeGrafter"/>
</dbReference>
<organism evidence="8 9">
    <name type="scientific">Jaapia argillacea MUCL 33604</name>
    <dbReference type="NCBI Taxonomy" id="933084"/>
    <lineage>
        <taxon>Eukaryota</taxon>
        <taxon>Fungi</taxon>
        <taxon>Dikarya</taxon>
        <taxon>Basidiomycota</taxon>
        <taxon>Agaricomycotina</taxon>
        <taxon>Agaricomycetes</taxon>
        <taxon>Agaricomycetidae</taxon>
        <taxon>Jaapiales</taxon>
        <taxon>Jaapiaceae</taxon>
        <taxon>Jaapia</taxon>
    </lineage>
</organism>
<evidence type="ECO:0000256" key="7">
    <source>
        <dbReference type="ARBA" id="ARBA00035179"/>
    </source>
</evidence>
<dbReference type="PANTHER" id="PTHR28595">
    <property type="entry name" value="39S RIBOSOMAL PROTEIN L54, MITOCHONDRIAL"/>
    <property type="match status" value="1"/>
</dbReference>
<name>A0A067P5A4_9AGAM</name>
<evidence type="ECO:0000256" key="6">
    <source>
        <dbReference type="ARBA" id="ARBA00033752"/>
    </source>
</evidence>
<dbReference type="Proteomes" id="UP000027265">
    <property type="component" value="Unassembled WGS sequence"/>
</dbReference>
<dbReference type="InterPro" id="IPR013870">
    <property type="entry name" value="Ribosomal_mL54"/>
</dbReference>
<evidence type="ECO:0000256" key="1">
    <source>
        <dbReference type="ARBA" id="ARBA00004173"/>
    </source>
</evidence>
<comment type="subcellular location">
    <subcellularLocation>
        <location evidence="1">Mitochondrion</location>
    </subcellularLocation>
</comment>
<keyword evidence="2" id="KW-0809">Transit peptide</keyword>